<dbReference type="Proteomes" id="UP000827976">
    <property type="component" value="Chromosome 4"/>
</dbReference>
<evidence type="ECO:0000313" key="1">
    <source>
        <dbReference type="EMBL" id="KAH7686403.1"/>
    </source>
</evidence>
<protein>
    <submittedName>
        <fullName evidence="1">Inorganic diphosphatase protein</fullName>
        <ecNumber evidence="1">3.6.1.1</ecNumber>
    </submittedName>
</protein>
<keyword evidence="2" id="KW-1185">Reference proteome</keyword>
<sequence>MAETVVVFDFDKTLINCDSDDWVIREFGLAELFKQLMITMPWNSLIDRMMKELHSQGRTVEAIADCLKRAPLDPHVVNAIKSAFDLGCDMRVISDANIFFIETILKHHGIIGCFSEINSNPFFVDENGRLRILPYHDFTTSPHGCSLCPPNMCKGKVIERIRASVSGKRKQFIYIGDGMGDYCPSLKLTEGDHVMPRKNYPLWKLINDNAQLIKAEIHEWSNGEELEKTLLHLVHGSMPAK</sequence>
<keyword evidence="1" id="KW-0378">Hydrolase</keyword>
<reference evidence="2" key="1">
    <citation type="journal article" date="2022" name="Nat. Commun.">
        <title>Chromosome evolution and the genetic basis of agronomically important traits in greater yam.</title>
        <authorList>
            <person name="Bredeson J.V."/>
            <person name="Lyons J.B."/>
            <person name="Oniyinde I.O."/>
            <person name="Okereke N.R."/>
            <person name="Kolade O."/>
            <person name="Nnabue I."/>
            <person name="Nwadili C.O."/>
            <person name="Hribova E."/>
            <person name="Parker M."/>
            <person name="Nwogha J."/>
            <person name="Shu S."/>
            <person name="Carlson J."/>
            <person name="Kariba R."/>
            <person name="Muthemba S."/>
            <person name="Knop K."/>
            <person name="Barton G.J."/>
            <person name="Sherwood A.V."/>
            <person name="Lopez-Montes A."/>
            <person name="Asiedu R."/>
            <person name="Jamnadass R."/>
            <person name="Muchugi A."/>
            <person name="Goodstein D."/>
            <person name="Egesi C.N."/>
            <person name="Featherston J."/>
            <person name="Asfaw A."/>
            <person name="Simpson G.G."/>
            <person name="Dolezel J."/>
            <person name="Hendre P.S."/>
            <person name="Van Deynze A."/>
            <person name="Kumar P.L."/>
            <person name="Obidiegwu J.E."/>
            <person name="Bhattacharjee R."/>
            <person name="Rokhsar D.S."/>
        </authorList>
    </citation>
    <scope>NUCLEOTIDE SEQUENCE [LARGE SCALE GENOMIC DNA]</scope>
    <source>
        <strain evidence="2">cv. TDa95/00328</strain>
    </source>
</reference>
<proteinExistence type="predicted"/>
<organism evidence="1 2">
    <name type="scientific">Dioscorea alata</name>
    <name type="common">Purple yam</name>
    <dbReference type="NCBI Taxonomy" id="55571"/>
    <lineage>
        <taxon>Eukaryota</taxon>
        <taxon>Viridiplantae</taxon>
        <taxon>Streptophyta</taxon>
        <taxon>Embryophyta</taxon>
        <taxon>Tracheophyta</taxon>
        <taxon>Spermatophyta</taxon>
        <taxon>Magnoliopsida</taxon>
        <taxon>Liliopsida</taxon>
        <taxon>Dioscoreales</taxon>
        <taxon>Dioscoreaceae</taxon>
        <taxon>Dioscorea</taxon>
    </lineage>
</organism>
<accession>A0ACB7WF30</accession>
<dbReference type="EMBL" id="CM037014">
    <property type="protein sequence ID" value="KAH7686403.1"/>
    <property type="molecule type" value="Genomic_DNA"/>
</dbReference>
<dbReference type="EC" id="3.6.1.1" evidence="1"/>
<evidence type="ECO:0000313" key="2">
    <source>
        <dbReference type="Proteomes" id="UP000827976"/>
    </source>
</evidence>
<gene>
    <name evidence="1" type="ORF">IHE45_04G102900</name>
</gene>
<name>A0ACB7WF30_DIOAL</name>
<comment type="caution">
    <text evidence="1">The sequence shown here is derived from an EMBL/GenBank/DDBJ whole genome shotgun (WGS) entry which is preliminary data.</text>
</comment>